<accession>A0A2A5WKL5</accession>
<dbReference type="PANTHER" id="PTHR43617:SF20">
    <property type="entry name" value="N-ALPHA-ACETYLTRANSFERASE RIMI"/>
    <property type="match status" value="1"/>
</dbReference>
<dbReference type="Gene3D" id="3.40.630.30">
    <property type="match status" value="1"/>
</dbReference>
<gene>
    <name evidence="2" type="ORF">CNE99_09080</name>
</gene>
<reference evidence="2 3" key="1">
    <citation type="submission" date="2017-08" db="EMBL/GenBank/DDBJ databases">
        <title>Fine stratification of microbial communities through a metagenomic profile of the photic zone.</title>
        <authorList>
            <person name="Haro-Moreno J.M."/>
            <person name="Lopez-Perez M."/>
            <person name="De La Torre J."/>
            <person name="Picazo A."/>
            <person name="Camacho A."/>
            <person name="Rodriguez-Valera F."/>
        </authorList>
    </citation>
    <scope>NUCLEOTIDE SEQUENCE [LARGE SCALE GENOMIC DNA]</scope>
    <source>
        <strain evidence="2">MED-G24</strain>
    </source>
</reference>
<dbReference type="PROSITE" id="PS51186">
    <property type="entry name" value="GNAT"/>
    <property type="match status" value="1"/>
</dbReference>
<dbReference type="GO" id="GO:0016747">
    <property type="term" value="F:acyltransferase activity, transferring groups other than amino-acyl groups"/>
    <property type="evidence" value="ECO:0007669"/>
    <property type="project" value="InterPro"/>
</dbReference>
<feature type="domain" description="N-acetyltransferase" evidence="1">
    <location>
        <begin position="5"/>
        <end position="152"/>
    </location>
</feature>
<protein>
    <recommendedName>
        <fullName evidence="1">N-acetyltransferase domain-containing protein</fullName>
    </recommendedName>
</protein>
<dbReference type="SUPFAM" id="SSF55729">
    <property type="entry name" value="Acyl-CoA N-acyltransferases (Nat)"/>
    <property type="match status" value="1"/>
</dbReference>
<organism evidence="2 3">
    <name type="scientific">OM182 bacterium MED-G24</name>
    <dbReference type="NCBI Taxonomy" id="1986255"/>
    <lineage>
        <taxon>Bacteria</taxon>
        <taxon>Pseudomonadati</taxon>
        <taxon>Pseudomonadota</taxon>
        <taxon>Gammaproteobacteria</taxon>
        <taxon>OMG group</taxon>
        <taxon>OM182 clade</taxon>
    </lineage>
</organism>
<dbReference type="InterPro" id="IPR050276">
    <property type="entry name" value="MshD_Acetyltransferase"/>
</dbReference>
<proteinExistence type="predicted"/>
<evidence type="ECO:0000259" key="1">
    <source>
        <dbReference type="PROSITE" id="PS51186"/>
    </source>
</evidence>
<dbReference type="Proteomes" id="UP000219327">
    <property type="component" value="Unassembled WGS sequence"/>
</dbReference>
<dbReference type="EMBL" id="NTKD01000059">
    <property type="protein sequence ID" value="PDH36818.1"/>
    <property type="molecule type" value="Genomic_DNA"/>
</dbReference>
<dbReference type="Pfam" id="PF00583">
    <property type="entry name" value="Acetyltransf_1"/>
    <property type="match status" value="1"/>
</dbReference>
<name>A0A2A5WKL5_9GAMM</name>
<sequence>MDADTEISLARPSDALALAEMSRDLIEVGLGWSWKPSRILAMIEHPESVVLMARTRLEIAGFAIMEFHEEHAHLNLLAVKPHQQRKGVGKALLEWLATSARVGGIARIELEVRADNGEAISFYESIDFRRDKVLKGYYQGKRDALRMVRHLMTPEMAAQRP</sequence>
<comment type="caution">
    <text evidence="2">The sequence shown here is derived from an EMBL/GenBank/DDBJ whole genome shotgun (WGS) entry which is preliminary data.</text>
</comment>
<dbReference type="InterPro" id="IPR000182">
    <property type="entry name" value="GNAT_dom"/>
</dbReference>
<dbReference type="PANTHER" id="PTHR43617">
    <property type="entry name" value="L-AMINO ACID N-ACETYLTRANSFERASE"/>
    <property type="match status" value="1"/>
</dbReference>
<dbReference type="InterPro" id="IPR016181">
    <property type="entry name" value="Acyl_CoA_acyltransferase"/>
</dbReference>
<dbReference type="AlphaFoldDB" id="A0A2A5WKL5"/>
<evidence type="ECO:0000313" key="3">
    <source>
        <dbReference type="Proteomes" id="UP000219327"/>
    </source>
</evidence>
<dbReference type="CDD" id="cd04301">
    <property type="entry name" value="NAT_SF"/>
    <property type="match status" value="1"/>
</dbReference>
<evidence type="ECO:0000313" key="2">
    <source>
        <dbReference type="EMBL" id="PDH36818.1"/>
    </source>
</evidence>